<dbReference type="EMBL" id="CM010721">
    <property type="protein sequence ID" value="RZC69889.1"/>
    <property type="molecule type" value="Genomic_DNA"/>
</dbReference>
<dbReference type="AlphaFoldDB" id="A0A4Y7KD52"/>
<dbReference type="Gramene" id="RZC69889">
    <property type="protein sequence ID" value="RZC69889"/>
    <property type="gene ID" value="C5167_033037"/>
</dbReference>
<accession>A0A4Y7KD52</accession>
<sequence>MDTGPPPDLGIIFSASSFPPLPVQNISTEGSIFLGSSNPWRGESPYSNWNNVVSRSNPILPNSYENLVYVPPSMVDGKLSAFMNKDDFRDLVNDYTWLVV</sequence>
<evidence type="ECO:0000313" key="1">
    <source>
        <dbReference type="EMBL" id="RZC69889.1"/>
    </source>
</evidence>
<gene>
    <name evidence="1" type="ORF">C5167_033037</name>
</gene>
<name>A0A4Y7KD52_PAPSO</name>
<keyword evidence="2" id="KW-1185">Reference proteome</keyword>
<evidence type="ECO:0000313" key="2">
    <source>
        <dbReference type="Proteomes" id="UP000316621"/>
    </source>
</evidence>
<dbReference type="Proteomes" id="UP000316621">
    <property type="component" value="Chromosome 7"/>
</dbReference>
<protein>
    <submittedName>
        <fullName evidence="1">Uncharacterized protein</fullName>
    </submittedName>
</protein>
<reference evidence="1 2" key="1">
    <citation type="journal article" date="2018" name="Science">
        <title>The opium poppy genome and morphinan production.</title>
        <authorList>
            <person name="Guo L."/>
            <person name="Winzer T."/>
            <person name="Yang X."/>
            <person name="Li Y."/>
            <person name="Ning Z."/>
            <person name="He Z."/>
            <person name="Teodor R."/>
            <person name="Lu Y."/>
            <person name="Bowser T.A."/>
            <person name="Graham I.A."/>
            <person name="Ye K."/>
        </authorList>
    </citation>
    <scope>NUCLEOTIDE SEQUENCE [LARGE SCALE GENOMIC DNA]</scope>
    <source>
        <strain evidence="2">cv. HN1</strain>
        <tissue evidence="1">Leaves</tissue>
    </source>
</reference>
<proteinExistence type="predicted"/>
<organism evidence="1 2">
    <name type="scientific">Papaver somniferum</name>
    <name type="common">Opium poppy</name>
    <dbReference type="NCBI Taxonomy" id="3469"/>
    <lineage>
        <taxon>Eukaryota</taxon>
        <taxon>Viridiplantae</taxon>
        <taxon>Streptophyta</taxon>
        <taxon>Embryophyta</taxon>
        <taxon>Tracheophyta</taxon>
        <taxon>Spermatophyta</taxon>
        <taxon>Magnoliopsida</taxon>
        <taxon>Ranunculales</taxon>
        <taxon>Papaveraceae</taxon>
        <taxon>Papaveroideae</taxon>
        <taxon>Papaver</taxon>
    </lineage>
</organism>